<protein>
    <recommendedName>
        <fullName evidence="2">RNase H type-1 domain-containing protein</fullName>
    </recommendedName>
</protein>
<keyword evidence="4" id="KW-1185">Reference proteome</keyword>
<organism evidence="3 4">
    <name type="scientific">Schizophyllum amplum</name>
    <dbReference type="NCBI Taxonomy" id="97359"/>
    <lineage>
        <taxon>Eukaryota</taxon>
        <taxon>Fungi</taxon>
        <taxon>Dikarya</taxon>
        <taxon>Basidiomycota</taxon>
        <taxon>Agaricomycotina</taxon>
        <taxon>Agaricomycetes</taxon>
        <taxon>Agaricomycetidae</taxon>
        <taxon>Agaricales</taxon>
        <taxon>Schizophyllaceae</taxon>
        <taxon>Schizophyllum</taxon>
    </lineage>
</organism>
<dbReference type="InterPro" id="IPR012337">
    <property type="entry name" value="RNaseH-like_sf"/>
</dbReference>
<reference evidence="3 4" key="1">
    <citation type="journal article" date="2019" name="New Phytol.">
        <title>Comparative genomics reveals unique wood-decay strategies and fruiting body development in the Schizophyllaceae.</title>
        <authorList>
            <person name="Almasi E."/>
            <person name="Sahu N."/>
            <person name="Krizsan K."/>
            <person name="Balint B."/>
            <person name="Kovacs G.M."/>
            <person name="Kiss B."/>
            <person name="Cseklye J."/>
            <person name="Drula E."/>
            <person name="Henrissat B."/>
            <person name="Nagy I."/>
            <person name="Chovatia M."/>
            <person name="Adam C."/>
            <person name="LaButti K."/>
            <person name="Lipzen A."/>
            <person name="Riley R."/>
            <person name="Grigoriev I.V."/>
            <person name="Nagy L.G."/>
        </authorList>
    </citation>
    <scope>NUCLEOTIDE SEQUENCE [LARGE SCALE GENOMIC DNA]</scope>
    <source>
        <strain evidence="3 4">NL-1724</strain>
    </source>
</reference>
<proteinExistence type="predicted"/>
<dbReference type="SUPFAM" id="SSF53098">
    <property type="entry name" value="Ribonuclease H-like"/>
    <property type="match status" value="1"/>
</dbReference>
<dbReference type="PROSITE" id="PS50879">
    <property type="entry name" value="RNASE_H_1"/>
    <property type="match status" value="1"/>
</dbReference>
<dbReference type="Proteomes" id="UP000320762">
    <property type="component" value="Unassembled WGS sequence"/>
</dbReference>
<comment type="caution">
    <text evidence="3">The sequence shown here is derived from an EMBL/GenBank/DDBJ whole genome shotgun (WGS) entry which is preliminary data.</text>
</comment>
<accession>A0A550C833</accession>
<dbReference type="InterPro" id="IPR036397">
    <property type="entry name" value="RNaseH_sf"/>
</dbReference>
<dbReference type="OrthoDB" id="3265515at2759"/>
<dbReference type="AlphaFoldDB" id="A0A550C833"/>
<evidence type="ECO:0000259" key="2">
    <source>
        <dbReference type="PROSITE" id="PS50879"/>
    </source>
</evidence>
<name>A0A550C833_9AGAR</name>
<feature type="non-terminal residue" evidence="3">
    <location>
        <position position="96"/>
    </location>
</feature>
<feature type="non-terminal residue" evidence="3">
    <location>
        <position position="1"/>
    </location>
</feature>
<dbReference type="STRING" id="97359.A0A550C833"/>
<dbReference type="EMBL" id="VDMD01000019">
    <property type="protein sequence ID" value="TRM60968.1"/>
    <property type="molecule type" value="Genomic_DNA"/>
</dbReference>
<dbReference type="Gene3D" id="3.30.420.10">
    <property type="entry name" value="Ribonuclease H-like superfamily/Ribonuclease H"/>
    <property type="match status" value="1"/>
</dbReference>
<evidence type="ECO:0000313" key="3">
    <source>
        <dbReference type="EMBL" id="TRM60968.1"/>
    </source>
</evidence>
<dbReference type="GO" id="GO:0003676">
    <property type="term" value="F:nucleic acid binding"/>
    <property type="evidence" value="ECO:0007669"/>
    <property type="project" value="InterPro"/>
</dbReference>
<evidence type="ECO:0000313" key="4">
    <source>
        <dbReference type="Proteomes" id="UP000320762"/>
    </source>
</evidence>
<sequence length="96" mass="10963">PGRSPKVTARWAKSHIGIEGNEAVDEEAKKAAQGGSSPWRHLPAFLHHNHPLPHSISSLKQNHNADLKAKWAERWQKSERHARIAVYEPRFPFTKF</sequence>
<evidence type="ECO:0000256" key="1">
    <source>
        <dbReference type="SAM" id="MobiDB-lite"/>
    </source>
</evidence>
<gene>
    <name evidence="3" type="ORF">BD626DRAFT_352158</name>
</gene>
<dbReference type="InterPro" id="IPR002156">
    <property type="entry name" value="RNaseH_domain"/>
</dbReference>
<feature type="domain" description="RNase H type-1" evidence="2">
    <location>
        <begin position="1"/>
        <end position="33"/>
    </location>
</feature>
<dbReference type="GO" id="GO:0004523">
    <property type="term" value="F:RNA-DNA hybrid ribonuclease activity"/>
    <property type="evidence" value="ECO:0007669"/>
    <property type="project" value="InterPro"/>
</dbReference>
<feature type="region of interest" description="Disordered" evidence="1">
    <location>
        <begin position="20"/>
        <end position="44"/>
    </location>
</feature>